<accession>A0A6N2K6L8</accession>
<dbReference type="EMBL" id="CAADRP010000125">
    <property type="protein sequence ID" value="VFU23607.1"/>
    <property type="molecule type" value="Genomic_DNA"/>
</dbReference>
<sequence length="61" mass="6643">MDGLVSFSILGAILIDRGPDGFLWGRSKAEKQEIHISGSSAEKSSDIEKDSVLYITVEMQS</sequence>
<dbReference type="AlphaFoldDB" id="A0A6N2K6L8"/>
<evidence type="ECO:0000313" key="1">
    <source>
        <dbReference type="EMBL" id="VFU23607.1"/>
    </source>
</evidence>
<gene>
    <name evidence="1" type="ORF">SVIM_LOCUS37380</name>
</gene>
<name>A0A6N2K6L8_SALVM</name>
<proteinExistence type="predicted"/>
<protein>
    <submittedName>
        <fullName evidence="1">Uncharacterized protein</fullName>
    </submittedName>
</protein>
<organism evidence="1">
    <name type="scientific">Salix viminalis</name>
    <name type="common">Common osier</name>
    <name type="synonym">Basket willow</name>
    <dbReference type="NCBI Taxonomy" id="40686"/>
    <lineage>
        <taxon>Eukaryota</taxon>
        <taxon>Viridiplantae</taxon>
        <taxon>Streptophyta</taxon>
        <taxon>Embryophyta</taxon>
        <taxon>Tracheophyta</taxon>
        <taxon>Spermatophyta</taxon>
        <taxon>Magnoliopsida</taxon>
        <taxon>eudicotyledons</taxon>
        <taxon>Gunneridae</taxon>
        <taxon>Pentapetalae</taxon>
        <taxon>rosids</taxon>
        <taxon>fabids</taxon>
        <taxon>Malpighiales</taxon>
        <taxon>Salicaceae</taxon>
        <taxon>Saliceae</taxon>
        <taxon>Salix</taxon>
    </lineage>
</organism>
<reference evidence="1" key="1">
    <citation type="submission" date="2019-03" db="EMBL/GenBank/DDBJ databases">
        <authorList>
            <person name="Mank J."/>
            <person name="Almeida P."/>
        </authorList>
    </citation>
    <scope>NUCLEOTIDE SEQUENCE</scope>
    <source>
        <strain evidence="1">78183</strain>
    </source>
</reference>